<evidence type="ECO:0000313" key="1">
    <source>
        <dbReference type="EMBL" id="KPU43033.1"/>
    </source>
</evidence>
<dbReference type="OrthoDB" id="1957192at2"/>
<dbReference type="Proteomes" id="UP000050326">
    <property type="component" value="Unassembled WGS sequence"/>
</dbReference>
<proteinExistence type="predicted"/>
<dbReference type="EMBL" id="LKET01000045">
    <property type="protein sequence ID" value="KPU43033.1"/>
    <property type="molecule type" value="Genomic_DNA"/>
</dbReference>
<protein>
    <submittedName>
        <fullName evidence="1">Uncharacterized protein</fullName>
    </submittedName>
</protein>
<dbReference type="STRING" id="36849.OXPF_34650"/>
<accession>A0A0P8Y8I1</accession>
<comment type="caution">
    <text evidence="1">The sequence shown here is derived from an EMBL/GenBank/DDBJ whole genome shotgun (WGS) entry which is preliminary data.</text>
</comment>
<keyword evidence="2" id="KW-1185">Reference proteome</keyword>
<organism evidence="1 2">
    <name type="scientific">Oxobacter pfennigii</name>
    <dbReference type="NCBI Taxonomy" id="36849"/>
    <lineage>
        <taxon>Bacteria</taxon>
        <taxon>Bacillati</taxon>
        <taxon>Bacillota</taxon>
        <taxon>Clostridia</taxon>
        <taxon>Eubacteriales</taxon>
        <taxon>Clostridiaceae</taxon>
        <taxon>Oxobacter</taxon>
    </lineage>
</organism>
<sequence length="53" mass="6363">MVDNSRFQVRETAEELEKLDIAIKKLGYKDRADWYRDMKRKAIKDSKEMKGDI</sequence>
<dbReference type="RefSeq" id="WP_160317254.1">
    <property type="nucleotide sequence ID" value="NZ_LKET01000045.1"/>
</dbReference>
<dbReference type="AlphaFoldDB" id="A0A0P8Y8I1"/>
<reference evidence="1 2" key="1">
    <citation type="submission" date="2015-09" db="EMBL/GenBank/DDBJ databases">
        <title>Genome sequence of Oxobacter pfennigii DSM 3222.</title>
        <authorList>
            <person name="Poehlein A."/>
            <person name="Bengelsdorf F.R."/>
            <person name="Schiel-Bengelsdorf B."/>
            <person name="Duerre P."/>
            <person name="Daniel R."/>
        </authorList>
    </citation>
    <scope>NUCLEOTIDE SEQUENCE [LARGE SCALE GENOMIC DNA]</scope>
    <source>
        <strain evidence="1 2">DSM 3222</strain>
    </source>
</reference>
<name>A0A0P8Y8I1_9CLOT</name>
<gene>
    <name evidence="1" type="ORF">OXPF_34650</name>
</gene>
<evidence type="ECO:0000313" key="2">
    <source>
        <dbReference type="Proteomes" id="UP000050326"/>
    </source>
</evidence>